<evidence type="ECO:0000313" key="1">
    <source>
        <dbReference type="EMBL" id="KAL0484935.1"/>
    </source>
</evidence>
<dbReference type="SUPFAM" id="SSF69340">
    <property type="entry name" value="C-terminal domain of adenylylcyclase associated protein"/>
    <property type="match status" value="1"/>
</dbReference>
<keyword evidence="2" id="KW-1185">Reference proteome</keyword>
<accession>A0AAW2Z7P5</accession>
<dbReference type="AlphaFoldDB" id="A0AAW2Z7P5"/>
<gene>
    <name evidence="1" type="ORF">AKO1_003824</name>
</gene>
<reference evidence="1 2" key="1">
    <citation type="submission" date="2024-03" db="EMBL/GenBank/DDBJ databases">
        <title>The Acrasis kona genome and developmental transcriptomes reveal deep origins of eukaryotic multicellular pathways.</title>
        <authorList>
            <person name="Sheikh S."/>
            <person name="Fu C.-J."/>
            <person name="Brown M.W."/>
            <person name="Baldauf S.L."/>
        </authorList>
    </citation>
    <scope>NUCLEOTIDE SEQUENCE [LARGE SCALE GENOMIC DNA]</scope>
    <source>
        <strain evidence="1 2">ATCC MYA-3509</strain>
    </source>
</reference>
<dbReference type="InterPro" id="IPR016098">
    <property type="entry name" value="CAP/MinC_C"/>
</dbReference>
<comment type="caution">
    <text evidence="1">The sequence shown here is derived from an EMBL/GenBank/DDBJ whole genome shotgun (WGS) entry which is preliminary data.</text>
</comment>
<name>A0AAW2Z7P5_9EUKA</name>
<proteinExistence type="predicted"/>
<evidence type="ECO:0000313" key="2">
    <source>
        <dbReference type="Proteomes" id="UP001431209"/>
    </source>
</evidence>
<dbReference type="InterPro" id="IPR036223">
    <property type="entry name" value="CAP_C_sf"/>
</dbReference>
<dbReference type="Gene3D" id="2.160.20.70">
    <property type="match status" value="1"/>
</dbReference>
<sequence>TITTTGRDDGHPIIEINGFVNDYATTQGRSSRSSAVIVDCFDSVIKLSSFKRVVIDNCVDCTIFISGITIGGVEIYNSKFLEIELKDCLCVIMERSLGIRIKNEQESDKFRLMRYDCRNTQVKDQNNNMITLPDAQKMQHSILSLSQIQKNKHCEPFKLNLLSNTKHDMSIVTIK</sequence>
<organism evidence="1 2">
    <name type="scientific">Acrasis kona</name>
    <dbReference type="NCBI Taxonomy" id="1008807"/>
    <lineage>
        <taxon>Eukaryota</taxon>
        <taxon>Discoba</taxon>
        <taxon>Heterolobosea</taxon>
        <taxon>Tetramitia</taxon>
        <taxon>Eutetramitia</taxon>
        <taxon>Acrasidae</taxon>
        <taxon>Acrasis</taxon>
    </lineage>
</organism>
<protein>
    <submittedName>
        <fullName evidence="1">EXO70</fullName>
    </submittedName>
</protein>
<feature type="non-terminal residue" evidence="1">
    <location>
        <position position="1"/>
    </location>
</feature>
<dbReference type="Proteomes" id="UP001431209">
    <property type="component" value="Unassembled WGS sequence"/>
</dbReference>
<dbReference type="EMBL" id="JAOPGA020001087">
    <property type="protein sequence ID" value="KAL0484935.1"/>
    <property type="molecule type" value="Genomic_DNA"/>
</dbReference>